<feature type="non-terminal residue" evidence="1">
    <location>
        <position position="1"/>
    </location>
</feature>
<proteinExistence type="predicted"/>
<organism evidence="1 2">
    <name type="scientific">Phytophthora nicotianae (strain INRA-310)</name>
    <name type="common">Phytophthora parasitica</name>
    <dbReference type="NCBI Taxonomy" id="761204"/>
    <lineage>
        <taxon>Eukaryota</taxon>
        <taxon>Sar</taxon>
        <taxon>Stramenopiles</taxon>
        <taxon>Oomycota</taxon>
        <taxon>Peronosporomycetes</taxon>
        <taxon>Peronosporales</taxon>
        <taxon>Peronosporaceae</taxon>
        <taxon>Phytophthora</taxon>
    </lineage>
</organism>
<dbReference type="EMBL" id="KI669738">
    <property type="protein sequence ID" value="ETM98156.1"/>
    <property type="molecule type" value="Genomic_DNA"/>
</dbReference>
<dbReference type="Proteomes" id="UP000018817">
    <property type="component" value="Unassembled WGS sequence"/>
</dbReference>
<accession>W2PBE3</accession>
<evidence type="ECO:0000313" key="1">
    <source>
        <dbReference type="EMBL" id="ETM98156.1"/>
    </source>
</evidence>
<evidence type="ECO:0000313" key="2">
    <source>
        <dbReference type="Proteomes" id="UP000018817"/>
    </source>
</evidence>
<dbReference type="GeneID" id="20193315"/>
<reference evidence="1 2" key="2">
    <citation type="submission" date="2013-11" db="EMBL/GenBank/DDBJ databases">
        <title>The Genome Sequence of Phytophthora parasitica INRA-310.</title>
        <authorList>
            <consortium name="The Broad Institute Genomics Platform"/>
            <person name="Russ C."/>
            <person name="Tyler B."/>
            <person name="Panabieres F."/>
            <person name="Shan W."/>
            <person name="Tripathy S."/>
            <person name="Grunwald N."/>
            <person name="Machado M."/>
            <person name="Johnson C.S."/>
            <person name="Arredondo F."/>
            <person name="Hong C."/>
            <person name="Coffey M."/>
            <person name="Young S.K."/>
            <person name="Zeng Q."/>
            <person name="Gargeya S."/>
            <person name="Fitzgerald M."/>
            <person name="Abouelleil A."/>
            <person name="Alvarado L."/>
            <person name="Chapman S.B."/>
            <person name="Gainer-Dewar J."/>
            <person name="Goldberg J."/>
            <person name="Griggs A."/>
            <person name="Gujja S."/>
            <person name="Hansen M."/>
            <person name="Howarth C."/>
            <person name="Imamovic A."/>
            <person name="Ireland A."/>
            <person name="Larimer J."/>
            <person name="McCowan C."/>
            <person name="Murphy C."/>
            <person name="Pearson M."/>
            <person name="Poon T.W."/>
            <person name="Priest M."/>
            <person name="Roberts A."/>
            <person name="Saif S."/>
            <person name="Shea T."/>
            <person name="Sykes S."/>
            <person name="Wortman J."/>
            <person name="Nusbaum C."/>
            <person name="Birren B."/>
        </authorList>
    </citation>
    <scope>NUCLEOTIDE SEQUENCE [LARGE SCALE GENOMIC DNA]</scope>
    <source>
        <strain evidence="1 2">INRA-310</strain>
    </source>
</reference>
<dbReference type="RefSeq" id="XP_008916547.1">
    <property type="nucleotide sequence ID" value="XM_008918299.1"/>
</dbReference>
<name>W2PBE3_PHYN3</name>
<sequence>QHPASILLDCRATTISISKRCVTRNQLHTTLVGDKKLRVEPGDNQIIETKVEVYQSRQKIAGVDKPQIDWSGRRIEGTG</sequence>
<gene>
    <name evidence="1" type="ORF">PPTG_24716</name>
</gene>
<dbReference type="AlphaFoldDB" id="W2PBE3"/>
<reference evidence="2" key="1">
    <citation type="submission" date="2011-12" db="EMBL/GenBank/DDBJ databases">
        <authorList>
            <consortium name="The Broad Institute Genome Sequencing Platform"/>
            <person name="Russ C."/>
            <person name="Tyler B."/>
            <person name="Panabieres F."/>
            <person name="Shan W."/>
            <person name="Tripathy S."/>
            <person name="Grunwald N."/>
            <person name="Machado M."/>
            <person name="Young S.K."/>
            <person name="Zeng Q."/>
            <person name="Gargeya S."/>
            <person name="Fitzgerald M."/>
            <person name="Haas B."/>
            <person name="Abouelleil A."/>
            <person name="Alvarado L."/>
            <person name="Arachchi H.M."/>
            <person name="Berlin A."/>
            <person name="Chapman S.B."/>
            <person name="Gearin G."/>
            <person name="Goldberg J."/>
            <person name="Griggs A."/>
            <person name="Gujja S."/>
            <person name="Hansen M."/>
            <person name="Heiman D."/>
            <person name="Howarth C."/>
            <person name="Larimer J."/>
            <person name="Lui A."/>
            <person name="MacDonald P.J.P."/>
            <person name="McCowen C."/>
            <person name="Montmayeur A."/>
            <person name="Murphy C."/>
            <person name="Neiman D."/>
            <person name="Pearson M."/>
            <person name="Priest M."/>
            <person name="Roberts A."/>
            <person name="Saif S."/>
            <person name="Shea T."/>
            <person name="Sisk P."/>
            <person name="Stolte C."/>
            <person name="Sykes S."/>
            <person name="Wortman J."/>
            <person name="Nusbaum C."/>
            <person name="Birren B."/>
        </authorList>
    </citation>
    <scope>NUCLEOTIDE SEQUENCE [LARGE SCALE GENOMIC DNA]</scope>
    <source>
        <strain evidence="2">INRA-310</strain>
    </source>
</reference>
<protein>
    <submittedName>
        <fullName evidence="1">Uncharacterized protein</fullName>
    </submittedName>
</protein>
<dbReference type="STRING" id="761204.W2PBE3"/>
<dbReference type="VEuPathDB" id="FungiDB:PPTG_24716"/>